<protein>
    <submittedName>
        <fullName evidence="1">Uncharacterized protein</fullName>
    </submittedName>
</protein>
<accession>A0A382P0V7</accession>
<reference evidence="1" key="1">
    <citation type="submission" date="2018-05" db="EMBL/GenBank/DDBJ databases">
        <authorList>
            <person name="Lanie J.A."/>
            <person name="Ng W.-L."/>
            <person name="Kazmierczak K.M."/>
            <person name="Andrzejewski T.M."/>
            <person name="Davidsen T.M."/>
            <person name="Wayne K.J."/>
            <person name="Tettelin H."/>
            <person name="Glass J.I."/>
            <person name="Rusch D."/>
            <person name="Podicherti R."/>
            <person name="Tsui H.-C.T."/>
            <person name="Winkler M.E."/>
        </authorList>
    </citation>
    <scope>NUCLEOTIDE SEQUENCE</scope>
</reference>
<dbReference type="AlphaFoldDB" id="A0A382P0V7"/>
<dbReference type="EMBL" id="UINC01103241">
    <property type="protein sequence ID" value="SVC65471.1"/>
    <property type="molecule type" value="Genomic_DNA"/>
</dbReference>
<sequence>NKVKTNKTDKKTPLKVFFFVTEVNLFLDNI</sequence>
<evidence type="ECO:0000313" key="1">
    <source>
        <dbReference type="EMBL" id="SVC65471.1"/>
    </source>
</evidence>
<name>A0A382P0V7_9ZZZZ</name>
<proteinExistence type="predicted"/>
<feature type="non-terminal residue" evidence="1">
    <location>
        <position position="1"/>
    </location>
</feature>
<gene>
    <name evidence="1" type="ORF">METZ01_LOCUS318325</name>
</gene>
<organism evidence="1">
    <name type="scientific">marine metagenome</name>
    <dbReference type="NCBI Taxonomy" id="408172"/>
    <lineage>
        <taxon>unclassified sequences</taxon>
        <taxon>metagenomes</taxon>
        <taxon>ecological metagenomes</taxon>
    </lineage>
</organism>